<keyword evidence="1" id="KW-0479">Metal-binding</keyword>
<dbReference type="SUPFAM" id="SSF55008">
    <property type="entry name" value="HMA, heavy metal-associated domain"/>
    <property type="match status" value="1"/>
</dbReference>
<dbReference type="Proteomes" id="UP001150569">
    <property type="component" value="Unassembled WGS sequence"/>
</dbReference>
<accession>A0A9W8A1C8</accession>
<dbReference type="CDD" id="cd00371">
    <property type="entry name" value="HMA"/>
    <property type="match status" value="1"/>
</dbReference>
<reference evidence="3" key="1">
    <citation type="submission" date="2022-07" db="EMBL/GenBank/DDBJ databases">
        <title>Phylogenomic reconstructions and comparative analyses of Kickxellomycotina fungi.</title>
        <authorList>
            <person name="Reynolds N.K."/>
            <person name="Stajich J.E."/>
            <person name="Barry K."/>
            <person name="Grigoriev I.V."/>
            <person name="Crous P."/>
            <person name="Smith M.E."/>
        </authorList>
    </citation>
    <scope>NUCLEOTIDE SEQUENCE</scope>
    <source>
        <strain evidence="3">RSA 861</strain>
    </source>
</reference>
<name>A0A9W8A1C8_9FUNG</name>
<dbReference type="PANTHER" id="PTHR22814:SF287">
    <property type="entry name" value="COPPER TRANSPORT PROTEIN ATX1"/>
    <property type="match status" value="1"/>
</dbReference>
<keyword evidence="5" id="KW-1185">Reference proteome</keyword>
<dbReference type="InterPro" id="IPR036163">
    <property type="entry name" value="HMA_dom_sf"/>
</dbReference>
<dbReference type="PANTHER" id="PTHR22814">
    <property type="entry name" value="COPPER TRANSPORT PROTEIN ATOX1-RELATED"/>
    <property type="match status" value="1"/>
</dbReference>
<organism evidence="3 5">
    <name type="scientific">Tieghemiomyces parasiticus</name>
    <dbReference type="NCBI Taxonomy" id="78921"/>
    <lineage>
        <taxon>Eukaryota</taxon>
        <taxon>Fungi</taxon>
        <taxon>Fungi incertae sedis</taxon>
        <taxon>Zoopagomycota</taxon>
        <taxon>Kickxellomycotina</taxon>
        <taxon>Dimargaritomycetes</taxon>
        <taxon>Dimargaritales</taxon>
        <taxon>Dimargaritaceae</taxon>
        <taxon>Tieghemiomyces</taxon>
    </lineage>
</organism>
<dbReference type="GO" id="GO:0046872">
    <property type="term" value="F:metal ion binding"/>
    <property type="evidence" value="ECO:0007669"/>
    <property type="project" value="UniProtKB-KW"/>
</dbReference>
<dbReference type="GO" id="GO:0016531">
    <property type="term" value="F:copper chaperone activity"/>
    <property type="evidence" value="ECO:0007669"/>
    <property type="project" value="UniProtKB-ARBA"/>
</dbReference>
<evidence type="ECO:0000313" key="4">
    <source>
        <dbReference type="EMBL" id="KAJ1930291.1"/>
    </source>
</evidence>
<dbReference type="PROSITE" id="PS50846">
    <property type="entry name" value="HMA_2"/>
    <property type="match status" value="1"/>
</dbReference>
<dbReference type="Gene3D" id="3.30.70.100">
    <property type="match status" value="1"/>
</dbReference>
<dbReference type="OrthoDB" id="689350at2759"/>
<feature type="domain" description="HMA" evidence="2">
    <location>
        <begin position="3"/>
        <end position="66"/>
    </location>
</feature>
<dbReference type="AlphaFoldDB" id="A0A9W8A1C8"/>
<evidence type="ECO:0000313" key="3">
    <source>
        <dbReference type="EMBL" id="KAJ1915314.1"/>
    </source>
</evidence>
<comment type="caution">
    <text evidence="3">The sequence shown here is derived from an EMBL/GenBank/DDBJ whole genome shotgun (WGS) entry which is preliminary data.</text>
</comment>
<dbReference type="EMBL" id="JANBPT010000636">
    <property type="protein sequence ID" value="KAJ1915314.1"/>
    <property type="molecule type" value="Genomic_DNA"/>
</dbReference>
<evidence type="ECO:0000256" key="1">
    <source>
        <dbReference type="ARBA" id="ARBA00022723"/>
    </source>
</evidence>
<protein>
    <recommendedName>
        <fullName evidence="2">HMA domain-containing protein</fullName>
    </recommendedName>
</protein>
<dbReference type="Pfam" id="PF00403">
    <property type="entry name" value="HMA"/>
    <property type="match status" value="1"/>
</dbReference>
<evidence type="ECO:0000259" key="2">
    <source>
        <dbReference type="PROSITE" id="PS50846"/>
    </source>
</evidence>
<sequence length="76" mass="7952">MSVQTHVYKVDMACTGCSGAVEKAVKKVDGVQEVTTDIPSQKVTVTGTASYDDVKQAIVATGKQVHPELSADQIAS</sequence>
<gene>
    <name evidence="4" type="ORF">IWQ60_000403</name>
    <name evidence="3" type="ORF">IWQ60_008478</name>
</gene>
<dbReference type="InterPro" id="IPR006121">
    <property type="entry name" value="HMA_dom"/>
</dbReference>
<proteinExistence type="predicted"/>
<evidence type="ECO:0000313" key="5">
    <source>
        <dbReference type="Proteomes" id="UP001150569"/>
    </source>
</evidence>
<dbReference type="EMBL" id="JANBPT010000010">
    <property type="protein sequence ID" value="KAJ1930291.1"/>
    <property type="molecule type" value="Genomic_DNA"/>
</dbReference>
<dbReference type="FunFam" id="3.30.70.100:FF:000008">
    <property type="entry name" value="Copper transport protein ATOX1"/>
    <property type="match status" value="1"/>
</dbReference>